<dbReference type="Pfam" id="PF07715">
    <property type="entry name" value="Plug"/>
    <property type="match status" value="1"/>
</dbReference>
<dbReference type="SUPFAM" id="SSF49464">
    <property type="entry name" value="Carboxypeptidase regulatory domain-like"/>
    <property type="match status" value="1"/>
</dbReference>
<dbReference type="PANTHER" id="PTHR40980:SF4">
    <property type="entry name" value="TONB-DEPENDENT RECEPTOR-LIKE BETA-BARREL DOMAIN-CONTAINING PROTEIN"/>
    <property type="match status" value="1"/>
</dbReference>
<dbReference type="PANTHER" id="PTHR40980">
    <property type="entry name" value="PLUG DOMAIN-CONTAINING PROTEIN"/>
    <property type="match status" value="1"/>
</dbReference>
<gene>
    <name evidence="7" type="ORF">CLV48_10652</name>
</gene>
<evidence type="ECO:0000256" key="3">
    <source>
        <dbReference type="ARBA" id="ARBA00023237"/>
    </source>
</evidence>
<feature type="domain" description="Outer membrane protein beta-barrel" evidence="6">
    <location>
        <begin position="388"/>
        <end position="799"/>
    </location>
</feature>
<feature type="chain" id="PRO_5015115314" evidence="4">
    <location>
        <begin position="20"/>
        <end position="820"/>
    </location>
</feature>
<evidence type="ECO:0000259" key="6">
    <source>
        <dbReference type="Pfam" id="PF14905"/>
    </source>
</evidence>
<dbReference type="Proteomes" id="UP000240708">
    <property type="component" value="Unassembled WGS sequence"/>
</dbReference>
<dbReference type="Pfam" id="PF13715">
    <property type="entry name" value="CarbopepD_reg_2"/>
    <property type="match status" value="1"/>
</dbReference>
<dbReference type="SUPFAM" id="SSF56935">
    <property type="entry name" value="Porins"/>
    <property type="match status" value="1"/>
</dbReference>
<dbReference type="AlphaFoldDB" id="A0A2P8E2X2"/>
<dbReference type="InterPro" id="IPR041700">
    <property type="entry name" value="OMP_b-brl_3"/>
</dbReference>
<feature type="signal peptide" evidence="4">
    <location>
        <begin position="1"/>
        <end position="19"/>
    </location>
</feature>
<proteinExistence type="predicted"/>
<dbReference type="InterPro" id="IPR036942">
    <property type="entry name" value="Beta-barrel_TonB_sf"/>
</dbReference>
<dbReference type="Gene3D" id="2.40.170.20">
    <property type="entry name" value="TonB-dependent receptor, beta-barrel domain"/>
    <property type="match status" value="1"/>
</dbReference>
<dbReference type="InterPro" id="IPR012910">
    <property type="entry name" value="Plug_dom"/>
</dbReference>
<dbReference type="Gene3D" id="2.170.130.10">
    <property type="entry name" value="TonB-dependent receptor, plug domain"/>
    <property type="match status" value="1"/>
</dbReference>
<dbReference type="Gene3D" id="2.60.40.1120">
    <property type="entry name" value="Carboxypeptidase-like, regulatory domain"/>
    <property type="match status" value="1"/>
</dbReference>
<protein>
    <submittedName>
        <fullName evidence="7">Outer membrane receptor protein involved in Fe transport</fullName>
    </submittedName>
</protein>
<sequence length="820" mass="93272">MKKLFLVLLSVLGTNLLQAQSNISGIIKDYTNNEAIEFVSIGVYSSNDSSLVGGNITDPEGKFEVGNIREGNYYLAVSFLGYKTQIVAGIFIKENEKRKLETIFLYPDFQNLQTVDIQGQRISTNFRAEKQSFSAESFESAIGGSATDILRNLPGVSINGEGQLTIRGNVGFVVMINGRPVQGDPMMIIGQLPANAVEKIEWISSPSAQYDSEGKAGIINITTVKGSTDGLYLEVNGRYGLPSIENYGNAASPKRYGTDFNLNFVKGKWDISLGAGYLRNDQAGLRDGNVITYRGDSSTHFPSIGERSINEINNSGRFTLGYNPDKKNSLNLGFYAGVRDRVRTADILYFDNHRQINGVRTEPFQYFNANDQSRRGDFILGSLDYSFKFDSQASITSSFLYEYTILGGPTINRNLGYPNLGLVYQDEYNTNNNPLNGVRWNLDYKFKPLPIGQLQAGYQFRFLNHVGDFLYERKNNETGNFELVPEFSSEVKLNRLIHSGFVQLDKSLKKWSYGAGVRMELMNRDFRLQDRTGTLDTLYEYDYIRPFFSGNISYQAREDLKWFMNLSQRVERETTFKMNPFPEREHSETLEQGDPNVLPEFINQIEGGLVKNWKDNNLYLTAYYTQINNLVNRVNTVFNDTILNRIYSNVGTGSSMGLEMGNELFISSKWKAYLGGNVYRFSIKGEFDDLPVNQSAWVYSFNLNTTVSILSTLSAQFTFNYLSSRVTAQGNDSRFYQPSLNIRKSLINERLTLNLLWQNMDMGLLKSNEQRITTFRPMEFFTTTNYIYEVDMLIINLRYTLNSSKNRSKFVKSEFGEKEF</sequence>
<evidence type="ECO:0000259" key="5">
    <source>
        <dbReference type="Pfam" id="PF07715"/>
    </source>
</evidence>
<evidence type="ECO:0000256" key="2">
    <source>
        <dbReference type="ARBA" id="ARBA00023136"/>
    </source>
</evidence>
<keyword evidence="2" id="KW-0472">Membrane</keyword>
<dbReference type="OrthoDB" id="972646at2"/>
<comment type="subcellular location">
    <subcellularLocation>
        <location evidence="1">Cell outer membrane</location>
    </subcellularLocation>
</comment>
<keyword evidence="7" id="KW-0675">Receptor</keyword>
<evidence type="ECO:0000256" key="4">
    <source>
        <dbReference type="SAM" id="SignalP"/>
    </source>
</evidence>
<reference evidence="7 8" key="1">
    <citation type="submission" date="2018-03" db="EMBL/GenBank/DDBJ databases">
        <title>Genomic Encyclopedia of Archaeal and Bacterial Type Strains, Phase II (KMG-II): from individual species to whole genera.</title>
        <authorList>
            <person name="Goeker M."/>
        </authorList>
    </citation>
    <scope>NUCLEOTIDE SEQUENCE [LARGE SCALE GENOMIC DNA]</scope>
    <source>
        <strain evidence="7 8">DSM 28057</strain>
    </source>
</reference>
<evidence type="ECO:0000313" key="8">
    <source>
        <dbReference type="Proteomes" id="UP000240708"/>
    </source>
</evidence>
<evidence type="ECO:0000256" key="1">
    <source>
        <dbReference type="ARBA" id="ARBA00004442"/>
    </source>
</evidence>
<dbReference type="GO" id="GO:0009279">
    <property type="term" value="C:cell outer membrane"/>
    <property type="evidence" value="ECO:0007669"/>
    <property type="project" value="UniProtKB-SubCell"/>
</dbReference>
<keyword evidence="3" id="KW-0998">Cell outer membrane</keyword>
<dbReference type="InterPro" id="IPR037066">
    <property type="entry name" value="Plug_dom_sf"/>
</dbReference>
<dbReference type="RefSeq" id="WP_106567495.1">
    <property type="nucleotide sequence ID" value="NZ_PYGF01000006.1"/>
</dbReference>
<evidence type="ECO:0000313" key="7">
    <source>
        <dbReference type="EMBL" id="PSL03813.1"/>
    </source>
</evidence>
<dbReference type="Pfam" id="PF14905">
    <property type="entry name" value="OMP_b-brl_3"/>
    <property type="match status" value="1"/>
</dbReference>
<keyword evidence="8" id="KW-1185">Reference proteome</keyword>
<organism evidence="7 8">
    <name type="scientific">Cecembia rubra</name>
    <dbReference type="NCBI Taxonomy" id="1485585"/>
    <lineage>
        <taxon>Bacteria</taxon>
        <taxon>Pseudomonadati</taxon>
        <taxon>Bacteroidota</taxon>
        <taxon>Cytophagia</taxon>
        <taxon>Cytophagales</taxon>
        <taxon>Cyclobacteriaceae</taxon>
        <taxon>Cecembia</taxon>
    </lineage>
</organism>
<dbReference type="InterPro" id="IPR008969">
    <property type="entry name" value="CarboxyPept-like_regulatory"/>
</dbReference>
<dbReference type="EMBL" id="PYGF01000006">
    <property type="protein sequence ID" value="PSL03813.1"/>
    <property type="molecule type" value="Genomic_DNA"/>
</dbReference>
<feature type="domain" description="TonB-dependent receptor plug" evidence="5">
    <location>
        <begin position="131"/>
        <end position="217"/>
    </location>
</feature>
<keyword evidence="4" id="KW-0732">Signal</keyword>
<name>A0A2P8E2X2_9BACT</name>
<accession>A0A2P8E2X2</accession>
<comment type="caution">
    <text evidence="7">The sequence shown here is derived from an EMBL/GenBank/DDBJ whole genome shotgun (WGS) entry which is preliminary data.</text>
</comment>